<evidence type="ECO:0000313" key="14">
    <source>
        <dbReference type="Proteomes" id="UP000002318"/>
    </source>
</evidence>
<evidence type="ECO:0000256" key="6">
    <source>
        <dbReference type="ARBA" id="ARBA00023136"/>
    </source>
</evidence>
<sequence length="698" mass="76595">MMVIVPLVSIVVLVIGILDTKRITGNQLELTNQLIDAQTRQYKLILEEFINEHVERLTKVAAAFSGKEHVNAEALRTEASLIHRFVPDVTTDNFFYVNEEGILRQGDLRLDVSDRDYFTKAKESGKPAIGNVLISREDGKSLITGFSAPIIGSGGQFQGVLAEALNLTELQQKFSDMDLAGASYFYLFDPQGTVIAHTNHDFVGKKVQDIIPPSLLKRFQETLFVQDSGNIEYSFNGTSVIAHYKTITPSNWKIAVAFDKQIIIDKRNQAILFALGQFLIAGGGTILLIFLLIRPVTRRIKRVGGRLDEISKGEGDLTRRVYVSSDDELADLAEAFNQFAETMREMIGSIKFETRKLLAVGEELSANTEQSAASINEITATIESISELSESQSESVGKASSSVDQITGAINNLGELIERQATSVTESSSAIEEMIANIRSLAEHTEQIGTHMESLVDASRNGKEKQRETDELIAQVAERSKKLQETNVVIAKVAAQTNLLAMNAAIEAAHAGDAGRGFAVVAEEIRRLAEQSSGQSKGIKSSLGEIKTFIDRIVESSTETGSAFESVLEAVETVRNLIEEDRAAMQEQASGGRQVLEALTEINNITEQVRQGSEEMKEGGTAILKNIGSVSRLSQEMQSSLSEINNSAVEINHAIEEVRELTRSNKEGIELVGNSVGRFKTEEETHEEEINKEKPEET</sequence>
<dbReference type="PANTHER" id="PTHR43531:SF11">
    <property type="entry name" value="METHYL-ACCEPTING CHEMOTAXIS PROTEIN 3"/>
    <property type="match status" value="1"/>
</dbReference>
<keyword evidence="5 10" id="KW-1133">Transmembrane helix</keyword>
<dbReference type="GO" id="GO:0005886">
    <property type="term" value="C:plasma membrane"/>
    <property type="evidence" value="ECO:0007669"/>
    <property type="project" value="UniProtKB-SubCell"/>
</dbReference>
<reference evidence="13 14" key="1">
    <citation type="journal article" date="2010" name="Stand. Genomic Sci.">
        <title>Complete genome sequence of Spirochaeta smaragdinae type strain (SEBR 4228).</title>
        <authorList>
            <person name="Mavromatis K."/>
            <person name="Yasawong M."/>
            <person name="Chertkov O."/>
            <person name="Lapidus A."/>
            <person name="Lucas S."/>
            <person name="Nolan M."/>
            <person name="Del Rio T.G."/>
            <person name="Tice H."/>
            <person name="Cheng J.F."/>
            <person name="Pitluck S."/>
            <person name="Liolios K."/>
            <person name="Ivanova N."/>
            <person name="Tapia R."/>
            <person name="Han C."/>
            <person name="Bruce D."/>
            <person name="Goodwin L."/>
            <person name="Pati A."/>
            <person name="Chen A."/>
            <person name="Palaniappan K."/>
            <person name="Land M."/>
            <person name="Hauser L."/>
            <person name="Chang Y.J."/>
            <person name="Jeffries C.D."/>
            <person name="Detter J.C."/>
            <person name="Rohde M."/>
            <person name="Brambilla E."/>
            <person name="Spring S."/>
            <person name="Goker M."/>
            <person name="Sikorski J."/>
            <person name="Woyke T."/>
            <person name="Bristow J."/>
            <person name="Eisen J.A."/>
            <person name="Markowitz V."/>
            <person name="Hugenholtz P."/>
            <person name="Klenk H.P."/>
            <person name="Kyrpides N.C."/>
        </authorList>
    </citation>
    <scope>NUCLEOTIDE SEQUENCE [LARGE SCALE GENOMIC DNA]</scope>
    <source>
        <strain evidence="14">DSM 11293 / JCM 15392 / SEBR 4228</strain>
    </source>
</reference>
<dbReference type="eggNOG" id="COG0840">
    <property type="taxonomic scope" value="Bacteria"/>
</dbReference>
<dbReference type="HOGENOM" id="CLU_000445_107_19_12"/>
<keyword evidence="2" id="KW-1003">Cell membrane</keyword>
<evidence type="ECO:0000256" key="10">
    <source>
        <dbReference type="SAM" id="Phobius"/>
    </source>
</evidence>
<feature type="compositionally biased region" description="Basic and acidic residues" evidence="9">
    <location>
        <begin position="679"/>
        <end position="698"/>
    </location>
</feature>
<dbReference type="Gene3D" id="3.30.450.20">
    <property type="entry name" value="PAS domain"/>
    <property type="match status" value="1"/>
</dbReference>
<dbReference type="eggNOG" id="COG4191">
    <property type="taxonomic scope" value="Bacteria"/>
</dbReference>
<feature type="domain" description="Methyl-accepting transducer" evidence="11">
    <location>
        <begin position="395"/>
        <end position="617"/>
    </location>
</feature>
<dbReference type="CDD" id="cd12912">
    <property type="entry name" value="PDC2_MCP_like"/>
    <property type="match status" value="1"/>
</dbReference>
<keyword evidence="14" id="KW-1185">Reference proteome</keyword>
<evidence type="ECO:0000256" key="1">
    <source>
        <dbReference type="ARBA" id="ARBA00004651"/>
    </source>
</evidence>
<dbReference type="KEGG" id="ssm:Spirs_4033"/>
<evidence type="ECO:0000256" key="2">
    <source>
        <dbReference type="ARBA" id="ARBA00022475"/>
    </source>
</evidence>
<dbReference type="STRING" id="573413.Spirs_4033"/>
<dbReference type="OrthoDB" id="359564at2"/>
<keyword evidence="4 10" id="KW-0812">Transmembrane</keyword>
<dbReference type="SUPFAM" id="SSF58104">
    <property type="entry name" value="Methyl-accepting chemotaxis protein (MCP) signaling domain"/>
    <property type="match status" value="2"/>
</dbReference>
<dbReference type="Pfam" id="PF00672">
    <property type="entry name" value="HAMP"/>
    <property type="match status" value="1"/>
</dbReference>
<evidence type="ECO:0000256" key="4">
    <source>
        <dbReference type="ARBA" id="ARBA00022692"/>
    </source>
</evidence>
<feature type="region of interest" description="Disordered" evidence="9">
    <location>
        <begin position="674"/>
        <end position="698"/>
    </location>
</feature>
<evidence type="ECO:0000256" key="7">
    <source>
        <dbReference type="ARBA" id="ARBA00029447"/>
    </source>
</evidence>
<evidence type="ECO:0000256" key="9">
    <source>
        <dbReference type="SAM" id="MobiDB-lite"/>
    </source>
</evidence>
<comment type="similarity">
    <text evidence="7">Belongs to the methyl-accepting chemotaxis (MCP) protein family.</text>
</comment>
<feature type="domain" description="HAMP" evidence="12">
    <location>
        <begin position="294"/>
        <end position="348"/>
    </location>
</feature>
<dbReference type="InterPro" id="IPR033479">
    <property type="entry name" value="dCache_1"/>
</dbReference>
<protein>
    <submittedName>
        <fullName evidence="13">Methyl-accepting chemotaxis sensory transducer with Cache sensor</fullName>
    </submittedName>
</protein>
<dbReference type="InterPro" id="IPR003660">
    <property type="entry name" value="HAMP_dom"/>
</dbReference>
<dbReference type="InterPro" id="IPR051310">
    <property type="entry name" value="MCP_chemotaxis"/>
</dbReference>
<proteinExistence type="inferred from homology"/>
<gene>
    <name evidence="13" type="ordered locus">Spirs_4033</name>
</gene>
<dbReference type="Gene3D" id="1.10.287.950">
    <property type="entry name" value="Methyl-accepting chemotaxis protein"/>
    <property type="match status" value="1"/>
</dbReference>
<evidence type="ECO:0000259" key="11">
    <source>
        <dbReference type="PROSITE" id="PS50111"/>
    </source>
</evidence>
<dbReference type="EMBL" id="CP002116">
    <property type="protein sequence ID" value="ADK83116.1"/>
    <property type="molecule type" value="Genomic_DNA"/>
</dbReference>
<evidence type="ECO:0000256" key="8">
    <source>
        <dbReference type="PROSITE-ProRule" id="PRU00284"/>
    </source>
</evidence>
<keyword evidence="6 10" id="KW-0472">Membrane</keyword>
<keyword evidence="8" id="KW-0807">Transducer</keyword>
<evidence type="ECO:0000259" key="12">
    <source>
        <dbReference type="PROSITE" id="PS50885"/>
    </source>
</evidence>
<accession>E1R9E7</accession>
<evidence type="ECO:0000256" key="5">
    <source>
        <dbReference type="ARBA" id="ARBA00022989"/>
    </source>
</evidence>
<dbReference type="PROSITE" id="PS50885">
    <property type="entry name" value="HAMP"/>
    <property type="match status" value="1"/>
</dbReference>
<dbReference type="AlphaFoldDB" id="E1R9E7"/>
<dbReference type="Pfam" id="PF00015">
    <property type="entry name" value="MCPsignal"/>
    <property type="match status" value="1"/>
</dbReference>
<dbReference type="CDD" id="cd12914">
    <property type="entry name" value="PDC1_DGC_like"/>
    <property type="match status" value="1"/>
</dbReference>
<dbReference type="Proteomes" id="UP000002318">
    <property type="component" value="Chromosome"/>
</dbReference>
<dbReference type="GO" id="GO:0004888">
    <property type="term" value="F:transmembrane signaling receptor activity"/>
    <property type="evidence" value="ECO:0007669"/>
    <property type="project" value="TreeGrafter"/>
</dbReference>
<comment type="subcellular location">
    <subcellularLocation>
        <location evidence="1">Cell membrane</location>
        <topology evidence="1">Multi-pass membrane protein</topology>
    </subcellularLocation>
</comment>
<evidence type="ECO:0000313" key="13">
    <source>
        <dbReference type="EMBL" id="ADK83116.1"/>
    </source>
</evidence>
<dbReference type="RefSeq" id="WP_013256573.1">
    <property type="nucleotide sequence ID" value="NC_014364.1"/>
</dbReference>
<dbReference type="GO" id="GO:0007165">
    <property type="term" value="P:signal transduction"/>
    <property type="evidence" value="ECO:0007669"/>
    <property type="project" value="UniProtKB-KW"/>
</dbReference>
<dbReference type="SMART" id="SM00304">
    <property type="entry name" value="HAMP"/>
    <property type="match status" value="1"/>
</dbReference>
<organism evidence="13 14">
    <name type="scientific">Sediminispirochaeta smaragdinae (strain DSM 11293 / JCM 15392 / SEBR 4228)</name>
    <name type="common">Spirochaeta smaragdinae</name>
    <dbReference type="NCBI Taxonomy" id="573413"/>
    <lineage>
        <taxon>Bacteria</taxon>
        <taxon>Pseudomonadati</taxon>
        <taxon>Spirochaetota</taxon>
        <taxon>Spirochaetia</taxon>
        <taxon>Spirochaetales</taxon>
        <taxon>Spirochaetaceae</taxon>
        <taxon>Sediminispirochaeta</taxon>
    </lineage>
</organism>
<keyword evidence="3" id="KW-0145">Chemotaxis</keyword>
<dbReference type="Pfam" id="PF02743">
    <property type="entry name" value="dCache_1"/>
    <property type="match status" value="1"/>
</dbReference>
<evidence type="ECO:0000256" key="3">
    <source>
        <dbReference type="ARBA" id="ARBA00022500"/>
    </source>
</evidence>
<dbReference type="SMART" id="SM00283">
    <property type="entry name" value="MA"/>
    <property type="match status" value="1"/>
</dbReference>
<dbReference type="Gene3D" id="6.10.340.10">
    <property type="match status" value="1"/>
</dbReference>
<feature type="transmembrane region" description="Helical" evidence="10">
    <location>
        <begin position="270"/>
        <end position="293"/>
    </location>
</feature>
<dbReference type="InterPro" id="IPR004089">
    <property type="entry name" value="MCPsignal_dom"/>
</dbReference>
<name>E1R9E7_SEDSS</name>
<dbReference type="PANTHER" id="PTHR43531">
    <property type="entry name" value="PROTEIN ICFG"/>
    <property type="match status" value="1"/>
</dbReference>
<dbReference type="CDD" id="cd06225">
    <property type="entry name" value="HAMP"/>
    <property type="match status" value="1"/>
</dbReference>
<dbReference type="GO" id="GO:0006935">
    <property type="term" value="P:chemotaxis"/>
    <property type="evidence" value="ECO:0007669"/>
    <property type="project" value="UniProtKB-KW"/>
</dbReference>
<dbReference type="PROSITE" id="PS50111">
    <property type="entry name" value="CHEMOTAXIS_TRANSDUC_2"/>
    <property type="match status" value="1"/>
</dbReference>